<dbReference type="Gene3D" id="1.10.10.10">
    <property type="entry name" value="Winged helix-like DNA-binding domain superfamily/Winged helix DNA-binding domain"/>
    <property type="match status" value="1"/>
</dbReference>
<dbReference type="Pfam" id="PF00196">
    <property type="entry name" value="GerE"/>
    <property type="match status" value="1"/>
</dbReference>
<dbReference type="CDD" id="cd06170">
    <property type="entry name" value="LuxR_C_like"/>
    <property type="match status" value="1"/>
</dbReference>
<keyword evidence="5" id="KW-1185">Reference proteome</keyword>
<organism evidence="4 5">
    <name type="scientific">Streptomyces inusitatus</name>
    <dbReference type="NCBI Taxonomy" id="68221"/>
    <lineage>
        <taxon>Bacteria</taxon>
        <taxon>Bacillati</taxon>
        <taxon>Actinomycetota</taxon>
        <taxon>Actinomycetes</taxon>
        <taxon>Kitasatosporales</taxon>
        <taxon>Streptomycetaceae</taxon>
        <taxon>Streptomyces</taxon>
    </lineage>
</organism>
<feature type="compositionally biased region" description="Low complexity" evidence="2">
    <location>
        <begin position="377"/>
        <end position="394"/>
    </location>
</feature>
<feature type="compositionally biased region" description="Low complexity" evidence="2">
    <location>
        <begin position="13"/>
        <end position="27"/>
    </location>
</feature>
<reference evidence="4" key="1">
    <citation type="journal article" date="2014" name="Int. J. Syst. Evol. Microbiol.">
        <title>Complete genome sequence of Corynebacterium casei LMG S-19264T (=DSM 44701T), isolated from a smear-ripened cheese.</title>
        <authorList>
            <consortium name="US DOE Joint Genome Institute (JGI-PGF)"/>
            <person name="Walter F."/>
            <person name="Albersmeier A."/>
            <person name="Kalinowski J."/>
            <person name="Ruckert C."/>
        </authorList>
    </citation>
    <scope>NUCLEOTIDE SEQUENCE</scope>
    <source>
        <strain evidence="4">JCM 4988</strain>
    </source>
</reference>
<name>A0A918QI21_9ACTN</name>
<feature type="region of interest" description="Disordered" evidence="2">
    <location>
        <begin position="1"/>
        <end position="34"/>
    </location>
</feature>
<dbReference type="PANTHER" id="PTHR43214:SF42">
    <property type="entry name" value="TRANSCRIPTIONAL REGULATORY PROTEIN DESR"/>
    <property type="match status" value="1"/>
</dbReference>
<evidence type="ECO:0000256" key="2">
    <source>
        <dbReference type="SAM" id="MobiDB-lite"/>
    </source>
</evidence>
<feature type="domain" description="HTH luxR-type" evidence="3">
    <location>
        <begin position="754"/>
        <end position="818"/>
    </location>
</feature>
<dbReference type="RefSeq" id="WP_229869347.1">
    <property type="nucleotide sequence ID" value="NZ_BMWG01000020.1"/>
</dbReference>
<feature type="region of interest" description="Disordered" evidence="2">
    <location>
        <begin position="363"/>
        <end position="400"/>
    </location>
</feature>
<dbReference type="InterPro" id="IPR039420">
    <property type="entry name" value="WalR-like"/>
</dbReference>
<evidence type="ECO:0000259" key="3">
    <source>
        <dbReference type="PROSITE" id="PS50043"/>
    </source>
</evidence>
<protein>
    <submittedName>
        <fullName evidence="4">Transcriptional regulator</fullName>
    </submittedName>
</protein>
<keyword evidence="1" id="KW-0238">DNA-binding</keyword>
<dbReference type="InterPro" id="IPR000792">
    <property type="entry name" value="Tscrpt_reg_LuxR_C"/>
</dbReference>
<accession>A0A918QI21</accession>
<comment type="caution">
    <text evidence="4">The sequence shown here is derived from an EMBL/GenBank/DDBJ whole genome shotgun (WGS) entry which is preliminary data.</text>
</comment>
<gene>
    <name evidence="4" type="ORF">GCM10010387_52030</name>
</gene>
<dbReference type="SMART" id="SM00421">
    <property type="entry name" value="HTH_LUXR"/>
    <property type="match status" value="1"/>
</dbReference>
<dbReference type="InterPro" id="IPR016032">
    <property type="entry name" value="Sig_transdc_resp-reg_C-effctor"/>
</dbReference>
<sequence length="818" mass="85771">MSAFEQPRPAPAVPRDVPAAAESSARPPGLPPGPVSLGVAALLLDAQPGGGPSGRARLDVLRQAEGDPLTIVELSRTCPPVLADAALVSGSMSGRGPSLRSTPRVRGAYREHLGALPEATRRALLYAAAAWPDDELRTVMAALDSDDLSVWDPAEESGLITVADGRLAFGRPLIRAAAFHGPSAGARQRAHRDLAAASDQSPASRARHLAEASIGPDETVAEALDAAAAGHRLTGDLFAAARALEQAARLSVRDPDRARRLAGALAAASCLGNPEWVRDLYERFSGVNHDPEQRCVAACAMAGALSLLSFQREAFGLLLDAFRQSPPSTAATSFALAALAASVSRQSGLADHRRALPRLLAHADRMSRKAGPRKGRPAAAGPTADGADTAVTGPAEERNPELAGSGALVALCAPPTGPSGALSGTGTESSGHAATREAARLLTAASVAYHTDRSELCAELYRRASGPRGARGALGPTLWELPAQVDTLIALGRWAEAEALAADGRSVAAVHRLPRLDMDLEALTVTLRALRGDPDPDPVPAALTYDPRPPQRPTASRVLFTGPHWRSVSLDENRATRARMLRACGLSALSLGDSDGAYRHFRALYGEDGAPLDASVAPRAIAELAESAARAGRRAAAARVLAGVREGLGDRPTSRMSLLTHHAAALVEERGDPEAHFRLALAGTAGETWPLERARTRLHYAVWLRRRRRPLEARTQLAAALEAAVRLGARGLAGTARGELRAAGAAEAAGVLAPVPRLDELTPQQERIARLAAGGLTNREIGERLFLSPRTVGSHLYQVYPKLGISSRRQLRDVLSGT</sequence>
<reference evidence="4" key="2">
    <citation type="submission" date="2020-09" db="EMBL/GenBank/DDBJ databases">
        <authorList>
            <person name="Sun Q."/>
            <person name="Ohkuma M."/>
        </authorList>
    </citation>
    <scope>NUCLEOTIDE SEQUENCE</scope>
    <source>
        <strain evidence="4">JCM 4988</strain>
    </source>
</reference>
<dbReference type="SUPFAM" id="SSF46894">
    <property type="entry name" value="C-terminal effector domain of the bipartite response regulators"/>
    <property type="match status" value="1"/>
</dbReference>
<dbReference type="PANTHER" id="PTHR43214">
    <property type="entry name" value="TWO-COMPONENT RESPONSE REGULATOR"/>
    <property type="match status" value="1"/>
</dbReference>
<dbReference type="GO" id="GO:0003677">
    <property type="term" value="F:DNA binding"/>
    <property type="evidence" value="ECO:0007669"/>
    <property type="project" value="UniProtKB-KW"/>
</dbReference>
<dbReference type="GO" id="GO:0006355">
    <property type="term" value="P:regulation of DNA-templated transcription"/>
    <property type="evidence" value="ECO:0007669"/>
    <property type="project" value="InterPro"/>
</dbReference>
<dbReference type="EMBL" id="BMWG01000020">
    <property type="protein sequence ID" value="GGZ51247.1"/>
    <property type="molecule type" value="Genomic_DNA"/>
</dbReference>
<proteinExistence type="predicted"/>
<dbReference type="PROSITE" id="PS50043">
    <property type="entry name" value="HTH_LUXR_2"/>
    <property type="match status" value="1"/>
</dbReference>
<evidence type="ECO:0000313" key="5">
    <source>
        <dbReference type="Proteomes" id="UP000630936"/>
    </source>
</evidence>
<evidence type="ECO:0000256" key="1">
    <source>
        <dbReference type="ARBA" id="ARBA00023125"/>
    </source>
</evidence>
<dbReference type="PRINTS" id="PR00038">
    <property type="entry name" value="HTHLUXR"/>
</dbReference>
<dbReference type="Proteomes" id="UP000630936">
    <property type="component" value="Unassembled WGS sequence"/>
</dbReference>
<dbReference type="InterPro" id="IPR036388">
    <property type="entry name" value="WH-like_DNA-bd_sf"/>
</dbReference>
<evidence type="ECO:0000313" key="4">
    <source>
        <dbReference type="EMBL" id="GGZ51247.1"/>
    </source>
</evidence>
<feature type="region of interest" description="Disordered" evidence="2">
    <location>
        <begin position="531"/>
        <end position="557"/>
    </location>
</feature>
<dbReference type="AlphaFoldDB" id="A0A918QI21"/>